<gene>
    <name evidence="2" type="ORF">HELGO_WM17236</name>
</gene>
<proteinExistence type="predicted"/>
<keyword evidence="1" id="KW-0812">Transmembrane</keyword>
<feature type="transmembrane region" description="Helical" evidence="1">
    <location>
        <begin position="1151"/>
        <end position="1173"/>
    </location>
</feature>
<feature type="transmembrane region" description="Helical" evidence="1">
    <location>
        <begin position="1230"/>
        <end position="1252"/>
    </location>
</feature>
<dbReference type="EMBL" id="CACVAP010000056">
    <property type="protein sequence ID" value="CAA6808710.1"/>
    <property type="molecule type" value="Genomic_DNA"/>
</dbReference>
<feature type="transmembrane region" description="Helical" evidence="1">
    <location>
        <begin position="509"/>
        <end position="526"/>
    </location>
</feature>
<sequence>MKKLLLLPLFITLFFFNFLFAQVDIPPALQSWESWVLHDVKDKECPTHYEEHRAVCAYPSKLEVQVEDTALSFKLYVKNFEEQHKLFLPYVYEHWVKDVYANGEEQVVLGDKKPFVLLAKGAYVIQGVIELKEKVKHLQLPKGLALVTLLNQNKNIENPKVDSQNRLWLQSESMNTNKKGSLSVSLYRKVKDGHPMSMQTSLHFRVSGKVRTVVLDGITLKDFEVSKLYSKLNARINADKNLEVELKAGEWSINIDSYATKDLKRLLLRDYTFKYANEETLSFASNEKYRTVEVLDAVGIDPTQTNIPKAWKTLPLYLLEQKRGLTFKELYKSFTHTKDDFSLQREMWLDFNGEGYSFQDNINAKVSNIRRLEASEVLNIGSVVVNHKPMLISTHGDNTQKGVELRESNINIKASGRYEDKVSVLPINGWDETFSKVSTVLHLPPGWSIFTSFGADSHDTLTWINQWNLMDIFLVLLLSISIFKLFGFKWSLLATFFLLLLWHEGDAPTYVWLWLLALVALLRVLESSKMKKILQIILAISAFGVALNVLQFSVYEIRTALYPQLEKIPYSSLSASPSVSYDKSINTNMESNIYKEELQYQNQRKMSKKGYVQQQTEILMQNKIDPNAVVQTGEGVPTWSWTAHRFSWQSAVGSEDKLEVWFVSPMMNKVLNFLKVLGMIFLLFMFLKEFLNKQITTLKDSVFSEQGLKALLLVAFLGVSPQTLKADSIPSAQLLGELKQRLLKAPDCLPDCVSMEKIDFRVEEDVLHIEMKVASATNLVMPLVGNRNSWLPQSVKMDDKTSSDLQVDDKGKLWVHVEKGVHTIHLKGSIKGQNQIMLNSLLPLHNVSLESTKFWKMSSNNHSYVELVNLDQEVNRSRQNVQSAIEAKVSVKRVFYFGLRWYVETEVKLLNSIDKPYTLNYKLLENESILNKEIERQGQNAVLHLNNDKRVYTWRSSLPITSTLALQASSARQVTERWHMDISSLWNVQYEKMALGKQENINNLLIPVFEPWHNEALLLKLQKNQAVKGKSLTIESSHLEVVQSQRYRDLTLSLKIKSSQAQQYSVALSNVKELTSVSIDRVAHYLQVDEHKVSIPLKAKSQEVVIKWREEQSTATKYSFAEINLGKSSVNSSLQLRLPSDQWILFTDGPLLGPAVLLWGMLLAVILFSFILGRIKNNPLKTRDWVLLGMGVSTTSLLIMIPIVVWILILRYKEVNSESLKGTKKNLLQVAIVLLTLVALVSIVGAVSVGLLGSPEMLIAGNNSYGHTLNWYSDRIGVTLENPTVISVSIWYYRVLMLIWAMWISFSLIKWLTWAWSIFSKGDMWSAKAPKEKKLDKK</sequence>
<evidence type="ECO:0000313" key="2">
    <source>
        <dbReference type="EMBL" id="CAA6808710.1"/>
    </source>
</evidence>
<protein>
    <submittedName>
        <fullName evidence="2">Uncharacterized protein</fullName>
    </submittedName>
</protein>
<feature type="transmembrane region" description="Helical" evidence="1">
    <location>
        <begin position="1185"/>
        <end position="1209"/>
    </location>
</feature>
<feature type="transmembrane region" description="Helical" evidence="1">
    <location>
        <begin position="670"/>
        <end position="687"/>
    </location>
</feature>
<organism evidence="2">
    <name type="scientific">uncultured Sulfurovum sp</name>
    <dbReference type="NCBI Taxonomy" id="269237"/>
    <lineage>
        <taxon>Bacteria</taxon>
        <taxon>Pseudomonadati</taxon>
        <taxon>Campylobacterota</taxon>
        <taxon>Epsilonproteobacteria</taxon>
        <taxon>Campylobacterales</taxon>
        <taxon>Sulfurovaceae</taxon>
        <taxon>Sulfurovum</taxon>
        <taxon>environmental samples</taxon>
    </lineage>
</organism>
<feature type="transmembrane region" description="Helical" evidence="1">
    <location>
        <begin position="533"/>
        <end position="555"/>
    </location>
</feature>
<accession>A0A6S6SN45</accession>
<feature type="transmembrane region" description="Helical" evidence="1">
    <location>
        <begin position="1291"/>
        <end position="1312"/>
    </location>
</feature>
<keyword evidence="1" id="KW-1133">Transmembrane helix</keyword>
<evidence type="ECO:0000256" key="1">
    <source>
        <dbReference type="SAM" id="Phobius"/>
    </source>
</evidence>
<reference evidence="2" key="1">
    <citation type="submission" date="2020-01" db="EMBL/GenBank/DDBJ databases">
        <authorList>
            <person name="Meier V. D."/>
            <person name="Meier V D."/>
        </authorList>
    </citation>
    <scope>NUCLEOTIDE SEQUENCE</scope>
    <source>
        <strain evidence="2">HLG_WM_MAG_06</strain>
    </source>
</reference>
<keyword evidence="1" id="KW-0472">Membrane</keyword>
<name>A0A6S6SN45_9BACT</name>